<organism evidence="1 2">
    <name type="scientific">Sulfitobacter undariae</name>
    <dbReference type="NCBI Taxonomy" id="1563671"/>
    <lineage>
        <taxon>Bacteria</taxon>
        <taxon>Pseudomonadati</taxon>
        <taxon>Pseudomonadota</taxon>
        <taxon>Alphaproteobacteria</taxon>
        <taxon>Rhodobacterales</taxon>
        <taxon>Roseobacteraceae</taxon>
        <taxon>Sulfitobacter</taxon>
    </lineage>
</organism>
<name>A0A7W6E241_9RHOB</name>
<protein>
    <submittedName>
        <fullName evidence="1">Uncharacterized protein</fullName>
    </submittedName>
</protein>
<sequence length="62" mass="7288">MSLAASRWFSMFSPFRASIQDRRWIAEGLMMYETDHATRPVTFRFYAEEGKAQYSLTRSETA</sequence>
<dbReference type="EMBL" id="JACIEI010000002">
    <property type="protein sequence ID" value="MBB3993322.1"/>
    <property type="molecule type" value="Genomic_DNA"/>
</dbReference>
<evidence type="ECO:0000313" key="1">
    <source>
        <dbReference type="EMBL" id="MBB3993322.1"/>
    </source>
</evidence>
<proteinExistence type="predicted"/>
<gene>
    <name evidence="1" type="ORF">GGR95_000950</name>
</gene>
<accession>A0A7W6E241</accession>
<evidence type="ECO:0000313" key="2">
    <source>
        <dbReference type="Proteomes" id="UP000530268"/>
    </source>
</evidence>
<dbReference type="AlphaFoldDB" id="A0A7W6E241"/>
<reference evidence="1 2" key="1">
    <citation type="submission" date="2020-08" db="EMBL/GenBank/DDBJ databases">
        <title>Genomic Encyclopedia of Type Strains, Phase IV (KMG-IV): sequencing the most valuable type-strain genomes for metagenomic binning, comparative biology and taxonomic classification.</title>
        <authorList>
            <person name="Goeker M."/>
        </authorList>
    </citation>
    <scope>NUCLEOTIDE SEQUENCE [LARGE SCALE GENOMIC DNA]</scope>
    <source>
        <strain evidence="1 2">DSM 102234</strain>
    </source>
</reference>
<dbReference type="RefSeq" id="WP_184563281.1">
    <property type="nucleotide sequence ID" value="NZ_JACIEI010000002.1"/>
</dbReference>
<dbReference type="Proteomes" id="UP000530268">
    <property type="component" value="Unassembled WGS sequence"/>
</dbReference>
<keyword evidence="2" id="KW-1185">Reference proteome</keyword>
<comment type="caution">
    <text evidence="1">The sequence shown here is derived from an EMBL/GenBank/DDBJ whole genome shotgun (WGS) entry which is preliminary data.</text>
</comment>